<keyword evidence="5" id="KW-1185">Reference proteome</keyword>
<evidence type="ECO:0000256" key="1">
    <source>
        <dbReference type="ARBA" id="ARBA00006174"/>
    </source>
</evidence>
<feature type="domain" description="MmgE/PrpD N-terminal" evidence="2">
    <location>
        <begin position="14"/>
        <end position="237"/>
    </location>
</feature>
<proteinExistence type="inferred from homology"/>
<name>A0A1I3LF53_9BACL</name>
<comment type="similarity">
    <text evidence="1">Belongs to the PrpD family.</text>
</comment>
<dbReference type="AlphaFoldDB" id="A0A1I3LF53"/>
<dbReference type="GO" id="GO:0016829">
    <property type="term" value="F:lyase activity"/>
    <property type="evidence" value="ECO:0007669"/>
    <property type="project" value="InterPro"/>
</dbReference>
<sequence>MISRFTHMLSELLDKRIEDIPQATRERATWMVADTMFSSCFGFAAPELQGYLARVGVPQKDEKHSIPVLGTGLYTTKEHAAMLYGTAIVSNELDEGNQFAKGHPAAHMLAPILITAWEEKATGMEILRAFVIGYEVASRLAYASNMNDEMHPHGTWGNVGGAVAAGLLMKKDKQAIVEAALLAASLPIATSWEAAVTGMTVRNLYTGVGSFLALQAWTFQEAGFCSSEHVVEHLWGTILSKGIRYELFESDLWAPPLLDKNYFKLYPSCRFSHSAIDALLALQKEERLDASQIASAKVETYSLAARLNDPNPVNALSAKFSIPFLLSAILHGHSLYDSFAGEIFSDRSVRELAQRIEVTEDPEMTAMLPNKRAARVTVTDHQGVTYRAFVDAASGNYDQPFPREELLGKFASMLAVCVCSGDQTNEIIDQALALPDVNDFGEWLERLAASTGKRGAGSQ</sequence>
<reference evidence="5" key="1">
    <citation type="submission" date="2016-10" db="EMBL/GenBank/DDBJ databases">
        <authorList>
            <person name="Varghese N."/>
            <person name="Submissions S."/>
        </authorList>
    </citation>
    <scope>NUCLEOTIDE SEQUENCE [LARGE SCALE GENOMIC DNA]</scope>
    <source>
        <strain evidence="5">OK042</strain>
    </source>
</reference>
<dbReference type="PANTHER" id="PTHR16943">
    <property type="entry name" value="2-METHYLCITRATE DEHYDRATASE-RELATED"/>
    <property type="match status" value="1"/>
</dbReference>
<dbReference type="InterPro" id="IPR042188">
    <property type="entry name" value="MmgE/PrpD_sf_2"/>
</dbReference>
<dbReference type="STRING" id="1884381.SAMN05518846_101279"/>
<dbReference type="Pfam" id="PF19305">
    <property type="entry name" value="MmgE_PrpD_C"/>
    <property type="match status" value="1"/>
</dbReference>
<dbReference type="RefSeq" id="WP_092266164.1">
    <property type="nucleotide sequence ID" value="NZ_FORT01000001.1"/>
</dbReference>
<dbReference type="Gene3D" id="1.10.4100.10">
    <property type="entry name" value="2-methylcitrate dehydratase PrpD"/>
    <property type="match status" value="1"/>
</dbReference>
<accession>A0A1I3LF53</accession>
<evidence type="ECO:0000259" key="3">
    <source>
        <dbReference type="Pfam" id="PF19305"/>
    </source>
</evidence>
<dbReference type="InterPro" id="IPR045336">
    <property type="entry name" value="MmgE_PrpD_N"/>
</dbReference>
<dbReference type="InterPro" id="IPR045337">
    <property type="entry name" value="MmgE_PrpD_C"/>
</dbReference>
<gene>
    <name evidence="4" type="ORF">SAMN05518846_101279</name>
</gene>
<dbReference type="SUPFAM" id="SSF103378">
    <property type="entry name" value="2-methylcitrate dehydratase PrpD"/>
    <property type="match status" value="1"/>
</dbReference>
<dbReference type="EMBL" id="FORT01000001">
    <property type="protein sequence ID" value="SFI83025.1"/>
    <property type="molecule type" value="Genomic_DNA"/>
</dbReference>
<dbReference type="Gene3D" id="3.30.1330.120">
    <property type="entry name" value="2-methylcitrate dehydratase PrpD"/>
    <property type="match status" value="1"/>
</dbReference>
<dbReference type="InterPro" id="IPR042183">
    <property type="entry name" value="MmgE/PrpD_sf_1"/>
</dbReference>
<evidence type="ECO:0000259" key="2">
    <source>
        <dbReference type="Pfam" id="PF03972"/>
    </source>
</evidence>
<dbReference type="Pfam" id="PF03972">
    <property type="entry name" value="MmgE_PrpD_N"/>
    <property type="match status" value="1"/>
</dbReference>
<feature type="domain" description="MmgE/PrpD C-terminal" evidence="3">
    <location>
        <begin position="266"/>
        <end position="433"/>
    </location>
</feature>
<protein>
    <submittedName>
        <fullName evidence="4">2-methylcitrate dehydratase PrpD</fullName>
    </submittedName>
</protein>
<dbReference type="PANTHER" id="PTHR16943:SF8">
    <property type="entry name" value="2-METHYLCITRATE DEHYDRATASE"/>
    <property type="match status" value="1"/>
</dbReference>
<dbReference type="InterPro" id="IPR005656">
    <property type="entry name" value="MmgE_PrpD"/>
</dbReference>
<evidence type="ECO:0000313" key="5">
    <source>
        <dbReference type="Proteomes" id="UP000198915"/>
    </source>
</evidence>
<dbReference type="Proteomes" id="UP000198915">
    <property type="component" value="Unassembled WGS sequence"/>
</dbReference>
<dbReference type="InterPro" id="IPR036148">
    <property type="entry name" value="MmgE/PrpD_sf"/>
</dbReference>
<organism evidence="4 5">
    <name type="scientific">Brevibacillus centrosporus</name>
    <dbReference type="NCBI Taxonomy" id="54910"/>
    <lineage>
        <taxon>Bacteria</taxon>
        <taxon>Bacillati</taxon>
        <taxon>Bacillota</taxon>
        <taxon>Bacilli</taxon>
        <taxon>Bacillales</taxon>
        <taxon>Paenibacillaceae</taxon>
        <taxon>Brevibacillus</taxon>
    </lineage>
</organism>
<evidence type="ECO:0000313" key="4">
    <source>
        <dbReference type="EMBL" id="SFI83025.1"/>
    </source>
</evidence>